<dbReference type="EMBL" id="JAKLMC020000026">
    <property type="protein sequence ID" value="KAK5950534.1"/>
    <property type="molecule type" value="Genomic_DNA"/>
</dbReference>
<evidence type="ECO:0000256" key="14">
    <source>
        <dbReference type="SAM" id="MobiDB-lite"/>
    </source>
</evidence>
<keyword evidence="12" id="KW-0539">Nucleus</keyword>
<dbReference type="Proteomes" id="UP001316803">
    <property type="component" value="Unassembled WGS sequence"/>
</dbReference>
<evidence type="ECO:0000256" key="8">
    <source>
        <dbReference type="ARBA" id="ARBA00022895"/>
    </source>
</evidence>
<reference evidence="15 16" key="1">
    <citation type="submission" date="2022-12" db="EMBL/GenBank/DDBJ databases">
        <title>Genomic features and morphological characterization of a novel Knufia sp. strain isolated from spacecraft assembly facility.</title>
        <authorList>
            <person name="Teixeira M."/>
            <person name="Chander A.M."/>
            <person name="Stajich J.E."/>
            <person name="Venkateswaran K."/>
        </authorList>
    </citation>
    <scope>NUCLEOTIDE SEQUENCE [LARGE SCALE GENOMIC DNA]</scope>
    <source>
        <strain evidence="15 16">FJI-L2-BK-P2</strain>
    </source>
</reference>
<evidence type="ECO:0000256" key="13">
    <source>
        <dbReference type="ARBA" id="ARBA00025393"/>
    </source>
</evidence>
<evidence type="ECO:0000256" key="1">
    <source>
        <dbReference type="ARBA" id="ARBA00004123"/>
    </source>
</evidence>
<evidence type="ECO:0000256" key="10">
    <source>
        <dbReference type="ARBA" id="ARBA00023159"/>
    </source>
</evidence>
<keyword evidence="8" id="KW-0779">Telomere</keyword>
<feature type="compositionally biased region" description="Polar residues" evidence="14">
    <location>
        <begin position="13"/>
        <end position="23"/>
    </location>
</feature>
<comment type="caution">
    <text evidence="15">The sequence shown here is derived from an EMBL/GenBank/DDBJ whole genome shotgun (WGS) entry which is preliminary data.</text>
</comment>
<evidence type="ECO:0000313" key="15">
    <source>
        <dbReference type="EMBL" id="KAK5950534.1"/>
    </source>
</evidence>
<organism evidence="15 16">
    <name type="scientific">Knufia fluminis</name>
    <dbReference type="NCBI Taxonomy" id="191047"/>
    <lineage>
        <taxon>Eukaryota</taxon>
        <taxon>Fungi</taxon>
        <taxon>Dikarya</taxon>
        <taxon>Ascomycota</taxon>
        <taxon>Pezizomycotina</taxon>
        <taxon>Eurotiomycetes</taxon>
        <taxon>Chaetothyriomycetidae</taxon>
        <taxon>Chaetothyriales</taxon>
        <taxon>Trichomeriaceae</taxon>
        <taxon>Knufia</taxon>
    </lineage>
</organism>
<name>A0AAN8EAE6_9EURO</name>
<evidence type="ECO:0000256" key="4">
    <source>
        <dbReference type="ARBA" id="ARBA00011534"/>
    </source>
</evidence>
<evidence type="ECO:0000256" key="7">
    <source>
        <dbReference type="ARBA" id="ARBA00022694"/>
    </source>
</evidence>
<accession>A0AAN8EAE6</accession>
<comment type="similarity">
    <text evidence="3">Belongs to the GON7 family.</text>
</comment>
<dbReference type="AlphaFoldDB" id="A0AAN8EAE6"/>
<keyword evidence="9" id="KW-0805">Transcription regulation</keyword>
<keyword evidence="6" id="KW-0158">Chromosome</keyword>
<sequence length="101" mass="11194">MSEEANGVGRSTVKATYNSPTDTKTLERSLPSLKSTDTKSKIAYLGEVRSATKQLQDDINTFLTAKMEEDKANASATATNKPKSRDEEEEENYGEEKIEED</sequence>
<dbReference type="GO" id="GO:0008033">
    <property type="term" value="P:tRNA processing"/>
    <property type="evidence" value="ECO:0007669"/>
    <property type="project" value="UniProtKB-KW"/>
</dbReference>
<feature type="region of interest" description="Disordered" evidence="14">
    <location>
        <begin position="1"/>
        <end position="32"/>
    </location>
</feature>
<gene>
    <name evidence="15" type="ORF">OHC33_008477</name>
</gene>
<comment type="subcellular location">
    <subcellularLocation>
        <location evidence="2">Chromosome</location>
        <location evidence="2">Telomere</location>
    </subcellularLocation>
    <subcellularLocation>
        <location evidence="1">Nucleus</location>
    </subcellularLocation>
</comment>
<keyword evidence="10" id="KW-0010">Activator</keyword>
<dbReference type="InterPro" id="IPR014849">
    <property type="entry name" value="EKC/KEOPS_Gon7"/>
</dbReference>
<comment type="subunit">
    <text evidence="4">Component of the EKC/KEOPS complex composed of at least BUD32, CGI121, GON7, KAE1 and PCC1; the whole complex dimerizes.</text>
</comment>
<keyword evidence="16" id="KW-1185">Reference proteome</keyword>
<feature type="region of interest" description="Disordered" evidence="14">
    <location>
        <begin position="66"/>
        <end position="101"/>
    </location>
</feature>
<evidence type="ECO:0000256" key="2">
    <source>
        <dbReference type="ARBA" id="ARBA00004574"/>
    </source>
</evidence>
<evidence type="ECO:0000256" key="6">
    <source>
        <dbReference type="ARBA" id="ARBA00022454"/>
    </source>
</evidence>
<evidence type="ECO:0000313" key="16">
    <source>
        <dbReference type="Proteomes" id="UP001316803"/>
    </source>
</evidence>
<keyword evidence="11" id="KW-0804">Transcription</keyword>
<protein>
    <recommendedName>
        <fullName evidence="5">EKC/KEOPS complex subunit GON7</fullName>
    </recommendedName>
</protein>
<feature type="compositionally biased region" description="Acidic residues" evidence="14">
    <location>
        <begin position="87"/>
        <end position="101"/>
    </location>
</feature>
<comment type="function">
    <text evidence="13">Component of the EKC/KEOPS complex that is required for the formation of a threonylcarbamoyl group on adenosine at position 37 (t(6)A37) in tRNAs that read codons beginning with adenine. The complex is probably involved in the transfer of the threonylcarbamoyl moiety of threonylcarbamoyl-AMP (TC-AMP) to the N6 group of A37. GON7 likely plays a supporting role to the catalytic subunit KAE1 in the complex. The EKC/KEOPS complex also promotes both telomere uncapping and telomere elongation. The complex is required for efficient recruitment of transcriptional coactivators.</text>
</comment>
<keyword evidence="7" id="KW-0819">tRNA processing</keyword>
<evidence type="ECO:0000256" key="12">
    <source>
        <dbReference type="ARBA" id="ARBA00023242"/>
    </source>
</evidence>
<evidence type="ECO:0000256" key="9">
    <source>
        <dbReference type="ARBA" id="ARBA00023015"/>
    </source>
</evidence>
<evidence type="ECO:0000256" key="5">
    <source>
        <dbReference type="ARBA" id="ARBA00019746"/>
    </source>
</evidence>
<dbReference type="Pfam" id="PF08738">
    <property type="entry name" value="Gon7"/>
    <property type="match status" value="1"/>
</dbReference>
<proteinExistence type="inferred from homology"/>
<dbReference type="GO" id="GO:0000781">
    <property type="term" value="C:chromosome, telomeric region"/>
    <property type="evidence" value="ECO:0007669"/>
    <property type="project" value="UniProtKB-SubCell"/>
</dbReference>
<evidence type="ECO:0000256" key="11">
    <source>
        <dbReference type="ARBA" id="ARBA00023163"/>
    </source>
</evidence>
<evidence type="ECO:0000256" key="3">
    <source>
        <dbReference type="ARBA" id="ARBA00008529"/>
    </source>
</evidence>
<dbReference type="GO" id="GO:0005634">
    <property type="term" value="C:nucleus"/>
    <property type="evidence" value="ECO:0007669"/>
    <property type="project" value="UniProtKB-SubCell"/>
</dbReference>